<dbReference type="InterPro" id="IPR006145">
    <property type="entry name" value="PsdUridine_synth_RsuA/RluA"/>
</dbReference>
<dbReference type="PANTHER" id="PTHR47683">
    <property type="entry name" value="PSEUDOURIDINE SYNTHASE FAMILY PROTEIN-RELATED"/>
    <property type="match status" value="1"/>
</dbReference>
<dbReference type="HOGENOM" id="CLU_024979_1_2_9"/>
<dbReference type="PROSITE" id="PS50889">
    <property type="entry name" value="S4"/>
    <property type="match status" value="1"/>
</dbReference>
<dbReference type="GO" id="GO:0003723">
    <property type="term" value="F:RNA binding"/>
    <property type="evidence" value="ECO:0007669"/>
    <property type="project" value="UniProtKB-KW"/>
</dbReference>
<keyword evidence="2 4" id="KW-0694">RNA-binding</keyword>
<comment type="similarity">
    <text evidence="1 5">Belongs to the pseudouridine synthase RsuA family.</text>
</comment>
<dbReference type="SMART" id="SM00363">
    <property type="entry name" value="S4"/>
    <property type="match status" value="1"/>
</dbReference>
<evidence type="ECO:0000313" key="7">
    <source>
        <dbReference type="EMBL" id="ADU30082.1"/>
    </source>
</evidence>
<dbReference type="FunFam" id="3.10.290.10:FF:000003">
    <property type="entry name" value="Pseudouridine synthase"/>
    <property type="match status" value="1"/>
</dbReference>
<dbReference type="InterPro" id="IPR002942">
    <property type="entry name" value="S4_RNA-bd"/>
</dbReference>
<dbReference type="InterPro" id="IPR020103">
    <property type="entry name" value="PsdUridine_synth_cat_dom_sf"/>
</dbReference>
<dbReference type="Gene3D" id="3.10.290.10">
    <property type="entry name" value="RNA-binding S4 domain"/>
    <property type="match status" value="1"/>
</dbReference>
<evidence type="ECO:0000313" key="8">
    <source>
        <dbReference type="Proteomes" id="UP000001401"/>
    </source>
</evidence>
<dbReference type="FunFam" id="3.30.70.1560:FF:000001">
    <property type="entry name" value="Pseudouridine synthase"/>
    <property type="match status" value="1"/>
</dbReference>
<keyword evidence="3 5" id="KW-0413">Isomerase</keyword>
<dbReference type="GO" id="GO:0005829">
    <property type="term" value="C:cytosol"/>
    <property type="evidence" value="ECO:0007669"/>
    <property type="project" value="UniProtKB-ARBA"/>
</dbReference>
<sequence length="242" mass="27469">MKVLERLQKVIAQAGVTSRRKAEQLILEGKVIVNGNKVTELGTKVDLQHDEVIVEGVPLEKEEPIYFLLYKPTGVISSVDDEKGRKVVTDFIPTDKRIFPIGRLDYDTSGLILLTNDGDFANLLMHPKHEIYKTYIAKVEGVPLREDIKKLEKGIHLEDGRTAPAKVKVSRSDKKKGTSIIEISIHEGRNRQVRRMFEAIGHPVMKLKRENYGFLNLKGLNAGDFRELKPHEVKRLRELAVT</sequence>
<dbReference type="InterPro" id="IPR000748">
    <property type="entry name" value="PsdUridine_synth_RsuA/RluB/E/F"/>
</dbReference>
<protein>
    <recommendedName>
        <fullName evidence="5">Pseudouridine synthase</fullName>
        <ecNumber evidence="5">5.4.99.-</ecNumber>
    </recommendedName>
</protein>
<dbReference type="Pfam" id="PF01479">
    <property type="entry name" value="S4"/>
    <property type="match status" value="1"/>
</dbReference>
<dbReference type="EMBL" id="CP002394">
    <property type="protein sequence ID" value="ADU30082.1"/>
    <property type="molecule type" value="Genomic_DNA"/>
</dbReference>
<dbReference type="STRING" id="649639.Bcell_1820"/>
<dbReference type="KEGG" id="bco:Bcell_1820"/>
<dbReference type="InterPro" id="IPR020094">
    <property type="entry name" value="TruA/RsuA/RluB/E/F_N"/>
</dbReference>
<dbReference type="EC" id="5.4.99.-" evidence="5"/>
<dbReference type="InterPro" id="IPR036986">
    <property type="entry name" value="S4_RNA-bd_sf"/>
</dbReference>
<dbReference type="InterPro" id="IPR018496">
    <property type="entry name" value="PsdUridine_synth_RsuA/RluB_CS"/>
</dbReference>
<reference evidence="7" key="1">
    <citation type="submission" date="2010-12" db="EMBL/GenBank/DDBJ databases">
        <title>Complete sequence of Bacillus cellulosilyticus DSM 2522.</title>
        <authorList>
            <consortium name="US DOE Joint Genome Institute"/>
            <person name="Lucas S."/>
            <person name="Copeland A."/>
            <person name="Lapidus A."/>
            <person name="Cheng J.-F."/>
            <person name="Bruce D."/>
            <person name="Goodwin L."/>
            <person name="Pitluck S."/>
            <person name="Chertkov O."/>
            <person name="Detter J.C."/>
            <person name="Han C."/>
            <person name="Tapia R."/>
            <person name="Land M."/>
            <person name="Hauser L."/>
            <person name="Jeffries C."/>
            <person name="Kyrpides N."/>
            <person name="Ivanova N."/>
            <person name="Mikhailova N."/>
            <person name="Brumm P."/>
            <person name="Mead D."/>
            <person name="Woyke T."/>
        </authorList>
    </citation>
    <scope>NUCLEOTIDE SEQUENCE [LARGE SCALE GENOMIC DNA]</scope>
    <source>
        <strain evidence="7">DSM 2522</strain>
    </source>
</reference>
<accession>E6TYN2</accession>
<dbReference type="Pfam" id="PF00849">
    <property type="entry name" value="PseudoU_synth_2"/>
    <property type="match status" value="1"/>
</dbReference>
<gene>
    <name evidence="7" type="ordered locus">Bcell_1820</name>
</gene>
<dbReference type="Gene3D" id="3.30.70.1560">
    <property type="entry name" value="Alpha-L RNA-binding motif"/>
    <property type="match status" value="1"/>
</dbReference>
<dbReference type="FunFam" id="3.30.70.580:FF:000005">
    <property type="entry name" value="Pseudouridine synthase"/>
    <property type="match status" value="1"/>
</dbReference>
<feature type="domain" description="RNA-binding S4" evidence="6">
    <location>
        <begin position="5"/>
        <end position="63"/>
    </location>
</feature>
<evidence type="ECO:0000256" key="3">
    <source>
        <dbReference type="ARBA" id="ARBA00023235"/>
    </source>
</evidence>
<dbReference type="Gene3D" id="3.30.70.580">
    <property type="entry name" value="Pseudouridine synthase I, catalytic domain, N-terminal subdomain"/>
    <property type="match status" value="1"/>
</dbReference>
<dbReference type="InterPro" id="IPR042092">
    <property type="entry name" value="PsdUridine_s_RsuA/RluB/E/F_cat"/>
</dbReference>
<dbReference type="eggNOG" id="COG1187">
    <property type="taxonomic scope" value="Bacteria"/>
</dbReference>
<evidence type="ECO:0000256" key="2">
    <source>
        <dbReference type="ARBA" id="ARBA00022884"/>
    </source>
</evidence>
<evidence type="ECO:0000256" key="4">
    <source>
        <dbReference type="PROSITE-ProRule" id="PRU00182"/>
    </source>
</evidence>
<dbReference type="GO" id="GO:0120159">
    <property type="term" value="F:rRNA pseudouridine synthase activity"/>
    <property type="evidence" value="ECO:0007669"/>
    <property type="project" value="UniProtKB-ARBA"/>
</dbReference>
<dbReference type="NCBIfam" id="TIGR00093">
    <property type="entry name" value="pseudouridine synthase"/>
    <property type="match status" value="1"/>
</dbReference>
<dbReference type="CDD" id="cd02870">
    <property type="entry name" value="PseudoU_synth_RsuA_like"/>
    <property type="match status" value="1"/>
</dbReference>
<name>E6TYN2_EVAC2</name>
<dbReference type="PROSITE" id="PS01149">
    <property type="entry name" value="PSI_RSU"/>
    <property type="match status" value="1"/>
</dbReference>
<proteinExistence type="inferred from homology"/>
<evidence type="ECO:0000256" key="5">
    <source>
        <dbReference type="RuleBase" id="RU003887"/>
    </source>
</evidence>
<evidence type="ECO:0000256" key="1">
    <source>
        <dbReference type="ARBA" id="ARBA00008348"/>
    </source>
</evidence>
<dbReference type="AlphaFoldDB" id="E6TYN2"/>
<organism evidence="7 8">
    <name type="scientific">Evansella cellulosilytica (strain ATCC 21833 / DSM 2522 / FERM P-1141 / JCM 9156 / N-4)</name>
    <name type="common">Bacillus cellulosilyticus</name>
    <dbReference type="NCBI Taxonomy" id="649639"/>
    <lineage>
        <taxon>Bacteria</taxon>
        <taxon>Bacillati</taxon>
        <taxon>Bacillota</taxon>
        <taxon>Bacilli</taxon>
        <taxon>Bacillales</taxon>
        <taxon>Bacillaceae</taxon>
        <taxon>Evansella</taxon>
    </lineage>
</organism>
<dbReference type="PANTHER" id="PTHR47683:SF2">
    <property type="entry name" value="RNA-BINDING S4 DOMAIN-CONTAINING PROTEIN"/>
    <property type="match status" value="1"/>
</dbReference>
<dbReference type="Proteomes" id="UP000001401">
    <property type="component" value="Chromosome"/>
</dbReference>
<evidence type="ECO:0000259" key="6">
    <source>
        <dbReference type="SMART" id="SM00363"/>
    </source>
</evidence>
<keyword evidence="8" id="KW-1185">Reference proteome</keyword>
<dbReference type="SUPFAM" id="SSF55174">
    <property type="entry name" value="Alpha-L RNA-binding motif"/>
    <property type="match status" value="1"/>
</dbReference>
<dbReference type="InterPro" id="IPR050343">
    <property type="entry name" value="RsuA_PseudoU_synthase"/>
</dbReference>
<dbReference type="GO" id="GO:0000455">
    <property type="term" value="P:enzyme-directed rRNA pseudouridine synthesis"/>
    <property type="evidence" value="ECO:0007669"/>
    <property type="project" value="UniProtKB-ARBA"/>
</dbReference>
<dbReference type="SUPFAM" id="SSF55120">
    <property type="entry name" value="Pseudouridine synthase"/>
    <property type="match status" value="1"/>
</dbReference>
<dbReference type="CDD" id="cd00165">
    <property type="entry name" value="S4"/>
    <property type="match status" value="1"/>
</dbReference>